<keyword evidence="3" id="KW-1185">Reference proteome</keyword>
<sequence length="166" mass="17662">MRTLLLTSALFAGLFGSLVAFAVHVPPGPVPPGPVYAFCKTLWFFSSPCAEVSSTIVQQILELSPLNDCPQCQYTLISATPTTVIANHTSADGLKSESLTFYFSPMMIGGCTVTALSSSLRFTSLIVSGDNYCNLYYLLSISGLASTPGFKDMTNAWACLGYGLTC</sequence>
<evidence type="ECO:0000313" key="2">
    <source>
        <dbReference type="EMBL" id="KAG7527143.1"/>
    </source>
</evidence>
<comment type="caution">
    <text evidence="2">The sequence shown here is derived from an EMBL/GenBank/DDBJ whole genome shotgun (WGS) entry which is preliminary data.</text>
</comment>
<organism evidence="2 3">
    <name type="scientific">Solea senegalensis</name>
    <name type="common">Senegalese sole</name>
    <dbReference type="NCBI Taxonomy" id="28829"/>
    <lineage>
        <taxon>Eukaryota</taxon>
        <taxon>Metazoa</taxon>
        <taxon>Chordata</taxon>
        <taxon>Craniata</taxon>
        <taxon>Vertebrata</taxon>
        <taxon>Euteleostomi</taxon>
        <taxon>Actinopterygii</taxon>
        <taxon>Neopterygii</taxon>
        <taxon>Teleostei</taxon>
        <taxon>Neoteleostei</taxon>
        <taxon>Acanthomorphata</taxon>
        <taxon>Carangaria</taxon>
        <taxon>Pleuronectiformes</taxon>
        <taxon>Pleuronectoidei</taxon>
        <taxon>Soleidae</taxon>
        <taxon>Solea</taxon>
    </lineage>
</organism>
<dbReference type="EMBL" id="JAGKHQ010000001">
    <property type="protein sequence ID" value="KAG7527143.1"/>
    <property type="molecule type" value="Genomic_DNA"/>
</dbReference>
<keyword evidence="1" id="KW-0732">Signal</keyword>
<protein>
    <submittedName>
        <fullName evidence="2">Uncharacterized protein</fullName>
    </submittedName>
</protein>
<evidence type="ECO:0000313" key="3">
    <source>
        <dbReference type="Proteomes" id="UP000693946"/>
    </source>
</evidence>
<proteinExistence type="predicted"/>
<dbReference type="AlphaFoldDB" id="A0AAV6TCB5"/>
<feature type="chain" id="PRO_5043552001" evidence="1">
    <location>
        <begin position="21"/>
        <end position="166"/>
    </location>
</feature>
<reference evidence="2 3" key="1">
    <citation type="journal article" date="2021" name="Sci. Rep.">
        <title>Chromosome anchoring in Senegalese sole (Solea senegalensis) reveals sex-associated markers and genome rearrangements in flatfish.</title>
        <authorList>
            <person name="Guerrero-Cozar I."/>
            <person name="Gomez-Garrido J."/>
            <person name="Berbel C."/>
            <person name="Martinez-Blanch J.F."/>
            <person name="Alioto T."/>
            <person name="Claros M.G."/>
            <person name="Gagnaire P.A."/>
            <person name="Manchado M."/>
        </authorList>
    </citation>
    <scope>NUCLEOTIDE SEQUENCE [LARGE SCALE GENOMIC DNA]</scope>
    <source>
        <strain evidence="2">Sse05_10M</strain>
    </source>
</reference>
<accession>A0AAV6TCB5</accession>
<dbReference type="Proteomes" id="UP000693946">
    <property type="component" value="Linkage Group LG1"/>
</dbReference>
<feature type="signal peptide" evidence="1">
    <location>
        <begin position="1"/>
        <end position="20"/>
    </location>
</feature>
<name>A0AAV6TCB5_SOLSE</name>
<dbReference type="PANTHER" id="PTHR38564:SF2">
    <property type="entry name" value="WU:FC46H12 PRECURSOR"/>
    <property type="match status" value="1"/>
</dbReference>
<gene>
    <name evidence="2" type="ORF">JOB18_050068</name>
</gene>
<dbReference type="PANTHER" id="PTHR38564">
    <property type="entry name" value="SI:CH73-250A16.5-RELATED"/>
    <property type="match status" value="1"/>
</dbReference>
<evidence type="ECO:0000256" key="1">
    <source>
        <dbReference type="SAM" id="SignalP"/>
    </source>
</evidence>